<evidence type="ECO:0000313" key="3">
    <source>
        <dbReference type="Proteomes" id="UP001500984"/>
    </source>
</evidence>
<dbReference type="Proteomes" id="UP001500984">
    <property type="component" value="Unassembled WGS sequence"/>
</dbReference>
<name>A0ABP5IQ68_9MICO</name>
<sequence>MDTSDARLSGVEQRLALLEDRLRRLEGARAAAEAAPEPAPHTGPLPGTAPASPTTSADSACTAESPALPSGAATTAGPEGQAGAGPEGQAGAESTSGGADAHSDLPPEFWILEGLRTQAGGQGGAVAYAGVLSDESVQWQYQRPADHVLALDFADSAAQLAAIGSPVRMQILQAVLAGADSVARLSDLPDMGSSGQLYHHLNQLTGAGWLVSPRRGRWEVPAERIIPLLTIVLATQR</sequence>
<dbReference type="RefSeq" id="WP_344337669.1">
    <property type="nucleotide sequence ID" value="NZ_BAAAPZ010000012.1"/>
</dbReference>
<evidence type="ECO:0008006" key="4">
    <source>
        <dbReference type="Google" id="ProtNLM"/>
    </source>
</evidence>
<gene>
    <name evidence="2" type="ORF">GCM10009823_25700</name>
</gene>
<reference evidence="3" key="1">
    <citation type="journal article" date="2019" name="Int. J. Syst. Evol. Microbiol.">
        <title>The Global Catalogue of Microorganisms (GCM) 10K type strain sequencing project: providing services to taxonomists for standard genome sequencing and annotation.</title>
        <authorList>
            <consortium name="The Broad Institute Genomics Platform"/>
            <consortium name="The Broad Institute Genome Sequencing Center for Infectious Disease"/>
            <person name="Wu L."/>
            <person name="Ma J."/>
        </authorList>
    </citation>
    <scope>NUCLEOTIDE SEQUENCE [LARGE SCALE GENOMIC DNA]</scope>
    <source>
        <strain evidence="3">JCM 15900</strain>
    </source>
</reference>
<evidence type="ECO:0000313" key="2">
    <source>
        <dbReference type="EMBL" id="GAA2102303.1"/>
    </source>
</evidence>
<organism evidence="2 3">
    <name type="scientific">Brevibacterium salitolerans</name>
    <dbReference type="NCBI Taxonomy" id="1403566"/>
    <lineage>
        <taxon>Bacteria</taxon>
        <taxon>Bacillati</taxon>
        <taxon>Actinomycetota</taxon>
        <taxon>Actinomycetes</taxon>
        <taxon>Micrococcales</taxon>
        <taxon>Brevibacteriaceae</taxon>
        <taxon>Brevibacterium</taxon>
    </lineage>
</organism>
<dbReference type="EMBL" id="BAAAPZ010000012">
    <property type="protein sequence ID" value="GAA2102303.1"/>
    <property type="molecule type" value="Genomic_DNA"/>
</dbReference>
<keyword evidence="3" id="KW-1185">Reference proteome</keyword>
<dbReference type="InterPro" id="IPR036390">
    <property type="entry name" value="WH_DNA-bd_sf"/>
</dbReference>
<protein>
    <recommendedName>
        <fullName evidence="4">Helix-turn-helix domain-containing protein</fullName>
    </recommendedName>
</protein>
<dbReference type="Gene3D" id="1.10.10.10">
    <property type="entry name" value="Winged helix-like DNA-binding domain superfamily/Winged helix DNA-binding domain"/>
    <property type="match status" value="1"/>
</dbReference>
<comment type="caution">
    <text evidence="2">The sequence shown here is derived from an EMBL/GenBank/DDBJ whole genome shotgun (WGS) entry which is preliminary data.</text>
</comment>
<dbReference type="InterPro" id="IPR036388">
    <property type="entry name" value="WH-like_DNA-bd_sf"/>
</dbReference>
<feature type="region of interest" description="Disordered" evidence="1">
    <location>
        <begin position="28"/>
        <end position="105"/>
    </location>
</feature>
<dbReference type="CDD" id="cd00090">
    <property type="entry name" value="HTH_ARSR"/>
    <property type="match status" value="1"/>
</dbReference>
<proteinExistence type="predicted"/>
<evidence type="ECO:0000256" key="1">
    <source>
        <dbReference type="SAM" id="MobiDB-lite"/>
    </source>
</evidence>
<dbReference type="InterPro" id="IPR011991">
    <property type="entry name" value="ArsR-like_HTH"/>
</dbReference>
<feature type="compositionally biased region" description="Low complexity" evidence="1">
    <location>
        <begin position="44"/>
        <end position="63"/>
    </location>
</feature>
<dbReference type="SUPFAM" id="SSF46785">
    <property type="entry name" value="Winged helix' DNA-binding domain"/>
    <property type="match status" value="1"/>
</dbReference>
<accession>A0ABP5IQ68</accession>